<dbReference type="Pfam" id="PF25072">
    <property type="entry name" value="DUF7796"/>
    <property type="match status" value="1"/>
</dbReference>
<gene>
    <name evidence="4" type="ORF">LTRI10_LOCUS3150</name>
</gene>
<feature type="region of interest" description="Disordered" evidence="1">
    <location>
        <begin position="1"/>
        <end position="27"/>
    </location>
</feature>
<evidence type="ECO:0000256" key="2">
    <source>
        <dbReference type="SAM" id="Phobius"/>
    </source>
</evidence>
<organism evidence="4 5">
    <name type="scientific">Linum trigynum</name>
    <dbReference type="NCBI Taxonomy" id="586398"/>
    <lineage>
        <taxon>Eukaryota</taxon>
        <taxon>Viridiplantae</taxon>
        <taxon>Streptophyta</taxon>
        <taxon>Embryophyta</taxon>
        <taxon>Tracheophyta</taxon>
        <taxon>Spermatophyta</taxon>
        <taxon>Magnoliopsida</taxon>
        <taxon>eudicotyledons</taxon>
        <taxon>Gunneridae</taxon>
        <taxon>Pentapetalae</taxon>
        <taxon>rosids</taxon>
        <taxon>fabids</taxon>
        <taxon>Malpighiales</taxon>
        <taxon>Linaceae</taxon>
        <taxon>Linum</taxon>
    </lineage>
</organism>
<dbReference type="AlphaFoldDB" id="A0AAV2CGH5"/>
<accession>A0AAV2CGH5</accession>
<evidence type="ECO:0000313" key="5">
    <source>
        <dbReference type="Proteomes" id="UP001497516"/>
    </source>
</evidence>
<protein>
    <recommendedName>
        <fullName evidence="3">DUF7796 domain-containing protein</fullName>
    </recommendedName>
</protein>
<sequence length="454" mass="50370">MIRKLDDATAGPPPPPPPPSTAIPPPPPAKFRSATKNLFLLVLPLILFCLFFFLTSSAFVDPFSAAFAPLASYFINLSSSPSSAAAAADRGVRYSDAAREARLNRSRIAVCLVGGARRFELTGPSIVRHVLLRYPNADLFLHSPLDENAFKLSLLKSAPRIAAVRIFKPSYIPETESYLRVLTASNSPNGIQGLLQYFNLVEGCLQMITNHQTRHNFTYDWIVRTRVDSFWSAPLPPSSFPLNSRYLVPEGSSYGGLNDRLGIGDYKTSAAALSRLSLLPLLSTHNYTRLNSESAFRAQLDLRRVRYAAGRVPFCIVSDRRYEFPPEGAGVPVAALDSPGPLSGAKCRPCSAACEGECLEEWMTTLYRRWSWTEWRNGTLKLCDAQGEWEKGWERLFDDVAGREGKRERVRVGGLRDGECVEDFGAMRRKAVVWASPPVEEICRMGKRTTTTTV</sequence>
<keyword evidence="2" id="KW-0472">Membrane</keyword>
<dbReference type="Proteomes" id="UP001497516">
    <property type="component" value="Chromosome 1"/>
</dbReference>
<keyword evidence="2" id="KW-0812">Transmembrane</keyword>
<proteinExistence type="predicted"/>
<reference evidence="4 5" key="1">
    <citation type="submission" date="2024-04" db="EMBL/GenBank/DDBJ databases">
        <authorList>
            <person name="Fracassetti M."/>
        </authorList>
    </citation>
    <scope>NUCLEOTIDE SEQUENCE [LARGE SCALE GENOMIC DNA]</scope>
</reference>
<keyword evidence="5" id="KW-1185">Reference proteome</keyword>
<evidence type="ECO:0000313" key="4">
    <source>
        <dbReference type="EMBL" id="CAL1355384.1"/>
    </source>
</evidence>
<evidence type="ECO:0000256" key="1">
    <source>
        <dbReference type="SAM" id="MobiDB-lite"/>
    </source>
</evidence>
<name>A0AAV2CGH5_9ROSI</name>
<keyword evidence="2" id="KW-1133">Transmembrane helix</keyword>
<dbReference type="PANTHER" id="PTHR35112">
    <property type="entry name" value="OS08G0360500 PROTEIN"/>
    <property type="match status" value="1"/>
</dbReference>
<feature type="compositionally biased region" description="Pro residues" evidence="1">
    <location>
        <begin position="11"/>
        <end position="27"/>
    </location>
</feature>
<dbReference type="EMBL" id="OZ034813">
    <property type="protein sequence ID" value="CAL1355384.1"/>
    <property type="molecule type" value="Genomic_DNA"/>
</dbReference>
<feature type="transmembrane region" description="Helical" evidence="2">
    <location>
        <begin position="38"/>
        <end position="60"/>
    </location>
</feature>
<feature type="domain" description="DUF7796" evidence="3">
    <location>
        <begin position="104"/>
        <end position="447"/>
    </location>
</feature>
<dbReference type="InterPro" id="IPR056698">
    <property type="entry name" value="DUF7796"/>
</dbReference>
<evidence type="ECO:0000259" key="3">
    <source>
        <dbReference type="Pfam" id="PF25072"/>
    </source>
</evidence>
<dbReference type="PANTHER" id="PTHR35112:SF1">
    <property type="entry name" value="RING_FYVE_PHD ZINC FINGER SUPERFAMILY PROTEIN"/>
    <property type="match status" value="1"/>
</dbReference>